<dbReference type="EMBL" id="QKXF01000266">
    <property type="protein sequence ID" value="RQM13318.1"/>
    <property type="molecule type" value="Genomic_DNA"/>
</dbReference>
<accession>A0A3M6VBC9</accession>
<evidence type="ECO:0000313" key="4">
    <source>
        <dbReference type="Proteomes" id="UP000286097"/>
    </source>
</evidence>
<dbReference type="AlphaFoldDB" id="A0A3M6VBC9"/>
<proteinExistence type="predicted"/>
<dbReference type="VEuPathDB" id="FungiDB:DD237_007270"/>
<protein>
    <submittedName>
        <fullName evidence="1">Uncharacterized protein</fullName>
    </submittedName>
</protein>
<dbReference type="EMBL" id="QLLG01000536">
    <property type="protein sequence ID" value="RMX62666.1"/>
    <property type="molecule type" value="Genomic_DNA"/>
</dbReference>
<dbReference type="Proteomes" id="UP000286097">
    <property type="component" value="Unassembled WGS sequence"/>
</dbReference>
<evidence type="ECO:0000313" key="1">
    <source>
        <dbReference type="EMBL" id="RMX62666.1"/>
    </source>
</evidence>
<evidence type="ECO:0000313" key="2">
    <source>
        <dbReference type="EMBL" id="RQM13318.1"/>
    </source>
</evidence>
<dbReference type="InterPro" id="IPR027417">
    <property type="entry name" value="P-loop_NTPase"/>
</dbReference>
<evidence type="ECO:0000313" key="3">
    <source>
        <dbReference type="Proteomes" id="UP000282087"/>
    </source>
</evidence>
<organism evidence="1 3">
    <name type="scientific">Peronospora effusa</name>
    <dbReference type="NCBI Taxonomy" id="542832"/>
    <lineage>
        <taxon>Eukaryota</taxon>
        <taxon>Sar</taxon>
        <taxon>Stramenopiles</taxon>
        <taxon>Oomycota</taxon>
        <taxon>Peronosporomycetes</taxon>
        <taxon>Peronosporales</taxon>
        <taxon>Peronosporaceae</taxon>
        <taxon>Peronospora</taxon>
    </lineage>
</organism>
<keyword evidence="3" id="KW-1185">Reference proteome</keyword>
<gene>
    <name evidence="2" type="ORF">DD237_007270</name>
    <name evidence="1" type="ORF">DD238_007590</name>
</gene>
<comment type="caution">
    <text evidence="1">The sequence shown here is derived from an EMBL/GenBank/DDBJ whole genome shotgun (WGS) entry which is preliminary data.</text>
</comment>
<dbReference type="Proteomes" id="UP000282087">
    <property type="component" value="Unassembled WGS sequence"/>
</dbReference>
<reference evidence="3 4" key="1">
    <citation type="submission" date="2018-06" db="EMBL/GenBank/DDBJ databases">
        <title>Comparative genomics of downy mildews reveals potential adaptations to biotrophy.</title>
        <authorList>
            <person name="Fletcher K."/>
            <person name="Klosterman S.J."/>
            <person name="Derevnina L."/>
            <person name="Martin F."/>
            <person name="Koike S."/>
            <person name="Reyes Chin-Wo S."/>
            <person name="Mou B."/>
            <person name="Michelmore R."/>
        </authorList>
    </citation>
    <scope>NUCLEOTIDE SEQUENCE [LARGE SCALE GENOMIC DNA]</scope>
    <source>
        <strain evidence="2 4">R13</strain>
        <strain evidence="1 3">R14</strain>
    </source>
</reference>
<name>A0A3M6VBC9_9STRA</name>
<sequence length="96" mass="10999">MLGSTFCVLKDDTAKRDTRDTKFRAVTRFVAQEDSLFNRSFTVLETMRMNPKLSLPITVTSNEIESRIDDVMEAMGLGTLWWTTFFCKGLSGVHKR</sequence>
<dbReference type="Gene3D" id="3.40.50.300">
    <property type="entry name" value="P-loop containing nucleotide triphosphate hydrolases"/>
    <property type="match status" value="1"/>
</dbReference>